<sequence length="292" mass="33736">MPRTNLFMGTVRCCAVIYGIVWAVTFFSTAGWERALMASLVLLHAIFIIGDFSLVLRWKLKPIMDNPTIEDREHLIAVNTLLMFLFYFGGLRKDDLRKEYEQEVRFLKEASFLIETARGYSPDLADRIIRNVRKRDLALAQSAINDELRKRTRTATVEQSILKRAEELDCASSVLPLIQRGQHDEALQRLSRAQSLLQDAESLGIREHVTPLVTQGAFDKAQGRINQARRAKEREELLSGLTRRIELARPEHRPKLERLLKEVTRVEYTSRAYRKARYELDKALEQSEGRPN</sequence>
<name>A0A1G2BRW7_9BACT</name>
<gene>
    <name evidence="3" type="ORF">A3B31_01450</name>
</gene>
<feature type="transmembrane region" description="Helical" evidence="2">
    <location>
        <begin position="6"/>
        <end position="28"/>
    </location>
</feature>
<evidence type="ECO:0000313" key="3">
    <source>
        <dbReference type="EMBL" id="OGY91782.1"/>
    </source>
</evidence>
<feature type="coiled-coil region" evidence="1">
    <location>
        <begin position="183"/>
        <end position="238"/>
    </location>
</feature>
<keyword evidence="1" id="KW-0175">Coiled coil</keyword>
<organism evidence="3 4">
    <name type="scientific">Candidatus Komeilibacteria bacterium RIFCSPLOWO2_01_FULL_53_11</name>
    <dbReference type="NCBI Taxonomy" id="1798552"/>
    <lineage>
        <taxon>Bacteria</taxon>
        <taxon>Candidatus Komeiliibacteriota</taxon>
    </lineage>
</organism>
<evidence type="ECO:0000256" key="2">
    <source>
        <dbReference type="SAM" id="Phobius"/>
    </source>
</evidence>
<evidence type="ECO:0000313" key="4">
    <source>
        <dbReference type="Proteomes" id="UP000177349"/>
    </source>
</evidence>
<reference evidence="3 4" key="1">
    <citation type="journal article" date="2016" name="Nat. Commun.">
        <title>Thousands of microbial genomes shed light on interconnected biogeochemical processes in an aquifer system.</title>
        <authorList>
            <person name="Anantharaman K."/>
            <person name="Brown C.T."/>
            <person name="Hug L.A."/>
            <person name="Sharon I."/>
            <person name="Castelle C.J."/>
            <person name="Probst A.J."/>
            <person name="Thomas B.C."/>
            <person name="Singh A."/>
            <person name="Wilkins M.J."/>
            <person name="Karaoz U."/>
            <person name="Brodie E.L."/>
            <person name="Williams K.H."/>
            <person name="Hubbard S.S."/>
            <person name="Banfield J.F."/>
        </authorList>
    </citation>
    <scope>NUCLEOTIDE SEQUENCE [LARGE SCALE GENOMIC DNA]</scope>
</reference>
<dbReference type="AlphaFoldDB" id="A0A1G2BRW7"/>
<proteinExistence type="predicted"/>
<keyword evidence="2" id="KW-0472">Membrane</keyword>
<comment type="caution">
    <text evidence="3">The sequence shown here is derived from an EMBL/GenBank/DDBJ whole genome shotgun (WGS) entry which is preliminary data.</text>
</comment>
<keyword evidence="2" id="KW-1133">Transmembrane helix</keyword>
<protein>
    <submittedName>
        <fullName evidence="3">Uncharacterized protein</fullName>
    </submittedName>
</protein>
<evidence type="ECO:0000256" key="1">
    <source>
        <dbReference type="SAM" id="Coils"/>
    </source>
</evidence>
<dbReference type="EMBL" id="MHKN01000033">
    <property type="protein sequence ID" value="OGY91782.1"/>
    <property type="molecule type" value="Genomic_DNA"/>
</dbReference>
<feature type="transmembrane region" description="Helical" evidence="2">
    <location>
        <begin position="74"/>
        <end position="91"/>
    </location>
</feature>
<keyword evidence="2" id="KW-0812">Transmembrane</keyword>
<accession>A0A1G2BRW7</accession>
<feature type="transmembrane region" description="Helical" evidence="2">
    <location>
        <begin position="35"/>
        <end position="54"/>
    </location>
</feature>
<dbReference type="Proteomes" id="UP000177349">
    <property type="component" value="Unassembled WGS sequence"/>
</dbReference>